<keyword evidence="1" id="KW-0812">Transmembrane</keyword>
<evidence type="ECO:0000256" key="1">
    <source>
        <dbReference type="SAM" id="Phobius"/>
    </source>
</evidence>
<protein>
    <submittedName>
        <fullName evidence="2">Uncharacterized protein</fullName>
    </submittedName>
</protein>
<dbReference type="EMBL" id="JANIEX010000093">
    <property type="protein sequence ID" value="KAJ3573720.1"/>
    <property type="molecule type" value="Genomic_DNA"/>
</dbReference>
<feature type="transmembrane region" description="Helical" evidence="1">
    <location>
        <begin position="163"/>
        <end position="181"/>
    </location>
</feature>
<evidence type="ECO:0000313" key="2">
    <source>
        <dbReference type="EMBL" id="KAJ3573720.1"/>
    </source>
</evidence>
<feature type="transmembrane region" description="Helical" evidence="1">
    <location>
        <begin position="99"/>
        <end position="119"/>
    </location>
</feature>
<feature type="transmembrane region" description="Helical" evidence="1">
    <location>
        <begin position="131"/>
        <end position="151"/>
    </location>
</feature>
<keyword evidence="1" id="KW-0472">Membrane</keyword>
<dbReference type="AlphaFoldDB" id="A0AAD5VZ73"/>
<name>A0AAD5VZ73_9AGAR</name>
<organism evidence="2 3">
    <name type="scientific">Leucocoprinus birnbaumii</name>
    <dbReference type="NCBI Taxonomy" id="56174"/>
    <lineage>
        <taxon>Eukaryota</taxon>
        <taxon>Fungi</taxon>
        <taxon>Dikarya</taxon>
        <taxon>Basidiomycota</taxon>
        <taxon>Agaricomycotina</taxon>
        <taxon>Agaricomycetes</taxon>
        <taxon>Agaricomycetidae</taxon>
        <taxon>Agaricales</taxon>
        <taxon>Agaricineae</taxon>
        <taxon>Agaricaceae</taxon>
        <taxon>Leucocoprinus</taxon>
    </lineage>
</organism>
<comment type="caution">
    <text evidence="2">The sequence shown here is derived from an EMBL/GenBank/DDBJ whole genome shotgun (WGS) entry which is preliminary data.</text>
</comment>
<gene>
    <name evidence="2" type="ORF">NP233_g2246</name>
</gene>
<dbReference type="Proteomes" id="UP001213000">
    <property type="component" value="Unassembled WGS sequence"/>
</dbReference>
<keyword evidence="1" id="KW-1133">Transmembrane helix</keyword>
<feature type="transmembrane region" description="Helical" evidence="1">
    <location>
        <begin position="213"/>
        <end position="232"/>
    </location>
</feature>
<proteinExistence type="predicted"/>
<sequence>MDNTTLPNPDTLLNHLPPADATQFELAKNISIALLGVGAIPYIIGHRLTINPDEDCNLGPVDLPPRGQQDNNWPVWSRHTLLFVFSVRQYPSQLCLVQLYLIPATISLIAMAYTLLSVIFESQGFSSCRGINIALDSTCITSMTCTSYLFLRRLQAVYFDKPVVRWLFNFLWLASVAVSVLNPLGLAPAHIPGTSYCTVHQIHGRDWTAASRFVPAAFDSLVFLAISCKMVMDHVWRDAEGVRSWHAFFTGNLPPLSRALLRGGQQYYLFVFVSTIASGIVLDSPSVPLIYGPALTLLSVVLSASMACRVYRNLKTLDLTVQGFPNDIPVISNIQFRNGTKSRESAGHPNPSPSARIMTVIESSSTSSPHASIV</sequence>
<reference evidence="2" key="1">
    <citation type="submission" date="2022-07" db="EMBL/GenBank/DDBJ databases">
        <title>Genome Sequence of Leucocoprinus birnbaumii.</title>
        <authorList>
            <person name="Buettner E."/>
        </authorList>
    </citation>
    <scope>NUCLEOTIDE SEQUENCE</scope>
    <source>
        <strain evidence="2">VT141</strain>
    </source>
</reference>
<feature type="transmembrane region" description="Helical" evidence="1">
    <location>
        <begin position="290"/>
        <end position="311"/>
    </location>
</feature>
<keyword evidence="3" id="KW-1185">Reference proteome</keyword>
<accession>A0AAD5VZ73</accession>
<evidence type="ECO:0000313" key="3">
    <source>
        <dbReference type="Proteomes" id="UP001213000"/>
    </source>
</evidence>
<feature type="transmembrane region" description="Helical" evidence="1">
    <location>
        <begin position="267"/>
        <end position="284"/>
    </location>
</feature>